<comment type="caution">
    <text evidence="2">The sequence shown here is derived from an EMBL/GenBank/DDBJ whole genome shotgun (WGS) entry which is preliminary data.</text>
</comment>
<keyword evidence="3" id="KW-1185">Reference proteome</keyword>
<organism evidence="2 3">
    <name type="scientific">Apiospora kogelbergensis</name>
    <dbReference type="NCBI Taxonomy" id="1337665"/>
    <lineage>
        <taxon>Eukaryota</taxon>
        <taxon>Fungi</taxon>
        <taxon>Dikarya</taxon>
        <taxon>Ascomycota</taxon>
        <taxon>Pezizomycotina</taxon>
        <taxon>Sordariomycetes</taxon>
        <taxon>Xylariomycetidae</taxon>
        <taxon>Amphisphaeriales</taxon>
        <taxon>Apiosporaceae</taxon>
        <taxon>Apiospora</taxon>
    </lineage>
</organism>
<evidence type="ECO:0000256" key="1">
    <source>
        <dbReference type="SAM" id="MobiDB-lite"/>
    </source>
</evidence>
<proteinExistence type="predicted"/>
<gene>
    <name evidence="2" type="ORF">PG999_011035</name>
</gene>
<evidence type="ECO:0000313" key="3">
    <source>
        <dbReference type="Proteomes" id="UP001392437"/>
    </source>
</evidence>
<reference evidence="2 3" key="1">
    <citation type="submission" date="2023-01" db="EMBL/GenBank/DDBJ databases">
        <title>Analysis of 21 Apiospora genomes using comparative genomics revels a genus with tremendous synthesis potential of carbohydrate active enzymes and secondary metabolites.</title>
        <authorList>
            <person name="Sorensen T."/>
        </authorList>
    </citation>
    <scope>NUCLEOTIDE SEQUENCE [LARGE SCALE GENOMIC DNA]</scope>
    <source>
        <strain evidence="2 3">CBS 117206</strain>
    </source>
</reference>
<name>A0AAW0QG14_9PEZI</name>
<evidence type="ECO:0008006" key="4">
    <source>
        <dbReference type="Google" id="ProtNLM"/>
    </source>
</evidence>
<protein>
    <recommendedName>
        <fullName evidence="4">Myb-like domain-containing protein</fullName>
    </recommendedName>
</protein>
<accession>A0AAW0QG14</accession>
<sequence>MTPDQDKQILFEVLLISNPQLAGGKWQEIAPRIGLGPDVVRKRFAAMKKEFQEYQAANNGTLSTASPSKKRGRPSKTAKAGDAEEEEAEVDGTPLKKQRRARKTNVPAAVAKAEAKSDDEADDEVLVMCLPTLIGRLFTNTSATSIIAGKGVRPFVAHAAL</sequence>
<evidence type="ECO:0000313" key="2">
    <source>
        <dbReference type="EMBL" id="KAK8100661.1"/>
    </source>
</evidence>
<dbReference type="Proteomes" id="UP001392437">
    <property type="component" value="Unassembled WGS sequence"/>
</dbReference>
<dbReference type="EMBL" id="JAQQWP010000009">
    <property type="protein sequence ID" value="KAK8100661.1"/>
    <property type="molecule type" value="Genomic_DNA"/>
</dbReference>
<feature type="region of interest" description="Disordered" evidence="1">
    <location>
        <begin position="55"/>
        <end position="117"/>
    </location>
</feature>
<feature type="compositionally biased region" description="Polar residues" evidence="1">
    <location>
        <begin position="55"/>
        <end position="67"/>
    </location>
</feature>
<dbReference type="AlphaFoldDB" id="A0AAW0QG14"/>